<evidence type="ECO:0000313" key="1">
    <source>
        <dbReference type="EMBL" id="RNB76913.1"/>
    </source>
</evidence>
<dbReference type="Proteomes" id="UP000282028">
    <property type="component" value="Unassembled WGS sequence"/>
</dbReference>
<accession>A0A3M8CMP2</accession>
<sequence>MNTMYAFRWPEEDVEICSPESGSLALNEWIFSTQIQGKIFAPVLLDYLDNKMSIKSTSYFSLMEYALELIDFFKTRYGLDARSIQNKELANKDALINFIEHSSYNFVQRDMILAIARKLISNGFELKKSTNGISTKKRTKI</sequence>
<name>A0A3M8CMP2_9BACL</name>
<dbReference type="AlphaFoldDB" id="A0A3M8CMP2"/>
<evidence type="ECO:0000313" key="2">
    <source>
        <dbReference type="Proteomes" id="UP000282028"/>
    </source>
</evidence>
<dbReference type="OrthoDB" id="2759316at2"/>
<keyword evidence="2" id="KW-1185">Reference proteome</keyword>
<organism evidence="1 2">
    <name type="scientific">Brevibacillus invocatus</name>
    <dbReference type="NCBI Taxonomy" id="173959"/>
    <lineage>
        <taxon>Bacteria</taxon>
        <taxon>Bacillati</taxon>
        <taxon>Bacillota</taxon>
        <taxon>Bacilli</taxon>
        <taxon>Bacillales</taxon>
        <taxon>Paenibacillaceae</taxon>
        <taxon>Brevibacillus</taxon>
    </lineage>
</organism>
<proteinExistence type="predicted"/>
<dbReference type="RefSeq" id="WP_148038722.1">
    <property type="nucleotide sequence ID" value="NZ_CBCSBE010000016.1"/>
</dbReference>
<comment type="caution">
    <text evidence="1">The sequence shown here is derived from an EMBL/GenBank/DDBJ whole genome shotgun (WGS) entry which is preliminary data.</text>
</comment>
<reference evidence="1 2" key="1">
    <citation type="submission" date="2018-10" db="EMBL/GenBank/DDBJ databases">
        <title>Phylogenomics of Brevibacillus.</title>
        <authorList>
            <person name="Dunlap C."/>
        </authorList>
    </citation>
    <scope>NUCLEOTIDE SEQUENCE [LARGE SCALE GENOMIC DNA]</scope>
    <source>
        <strain evidence="1 2">JCM 12215</strain>
    </source>
</reference>
<gene>
    <name evidence="1" type="ORF">EDM52_01615</name>
</gene>
<protein>
    <submittedName>
        <fullName evidence="1">Uncharacterized protein</fullName>
    </submittedName>
</protein>
<dbReference type="EMBL" id="RHHR01000003">
    <property type="protein sequence ID" value="RNB76913.1"/>
    <property type="molecule type" value="Genomic_DNA"/>
</dbReference>